<feature type="domain" description="Thioredoxin" evidence="2">
    <location>
        <begin position="66"/>
        <end position="204"/>
    </location>
</feature>
<accession>A0AAD5IA76</accession>
<evidence type="ECO:0000313" key="3">
    <source>
        <dbReference type="EMBL" id="KAI9156801.1"/>
    </source>
</evidence>
<keyword evidence="4" id="KW-1185">Reference proteome</keyword>
<sequence length="446" mass="50560">MATTRALLLLLTAAYLLFTLYKFTPLSDHHSHDQSFQDFIQSLTIFKSNQIKPKFHNTYEFSIGTIPTARYKVDVEVSDVIEDDKQEGWSVIDVVVLTENNFSEFVDKNRYVMVMFYVPWCYWSRKLAPDFEAAAQLLKGTTNKAEVVLAMADASLETSLGRKYHIQAYPTMYLFVDGVKKYLYDSSNERTRDAIATWVKTKMAIGIHNITTMDEAVHVFNSESELVLGVLDSLEGSDSEELVAASRLQTDINFYRTASANVAELFLAVPQVKRPALILMLPGKYYSFDGQFTRSAIAEFVSARKLPPVITFTKEGATSIFQNPLKQLWLFAVKSDPKVICKFEEAAEAFRGKLLFVHVDLDNESFGKQLAYKFGATEDAPTVVAYNSRDLKKTLFNGDLTLNNIKCFAEDFLKDELLRKSDPASETILKLPSQSHHISHQLHLHM</sequence>
<evidence type="ECO:0000313" key="4">
    <source>
        <dbReference type="Proteomes" id="UP001064489"/>
    </source>
</evidence>
<comment type="caution">
    <text evidence="3">The sequence shown here is derived from an EMBL/GenBank/DDBJ whole genome shotgun (WGS) entry which is preliminary data.</text>
</comment>
<evidence type="ECO:0000256" key="1">
    <source>
        <dbReference type="ARBA" id="ARBA00006347"/>
    </source>
</evidence>
<dbReference type="Pfam" id="PF13848">
    <property type="entry name" value="Thioredoxin_6"/>
    <property type="match status" value="1"/>
</dbReference>
<protein>
    <recommendedName>
        <fullName evidence="2">Thioredoxin domain-containing protein</fullName>
    </recommendedName>
</protein>
<dbReference type="SUPFAM" id="SSF52833">
    <property type="entry name" value="Thioredoxin-like"/>
    <property type="match status" value="3"/>
</dbReference>
<dbReference type="GO" id="GO:0003756">
    <property type="term" value="F:protein disulfide isomerase activity"/>
    <property type="evidence" value="ECO:0007669"/>
    <property type="project" value="TreeGrafter"/>
</dbReference>
<organism evidence="3 4">
    <name type="scientific">Acer negundo</name>
    <name type="common">Box elder</name>
    <dbReference type="NCBI Taxonomy" id="4023"/>
    <lineage>
        <taxon>Eukaryota</taxon>
        <taxon>Viridiplantae</taxon>
        <taxon>Streptophyta</taxon>
        <taxon>Embryophyta</taxon>
        <taxon>Tracheophyta</taxon>
        <taxon>Spermatophyta</taxon>
        <taxon>Magnoliopsida</taxon>
        <taxon>eudicotyledons</taxon>
        <taxon>Gunneridae</taxon>
        <taxon>Pentapetalae</taxon>
        <taxon>rosids</taxon>
        <taxon>malvids</taxon>
        <taxon>Sapindales</taxon>
        <taxon>Sapindaceae</taxon>
        <taxon>Hippocastanoideae</taxon>
        <taxon>Acereae</taxon>
        <taxon>Acer</taxon>
    </lineage>
</organism>
<proteinExistence type="inferred from homology"/>
<dbReference type="GO" id="GO:0034976">
    <property type="term" value="P:response to endoplasmic reticulum stress"/>
    <property type="evidence" value="ECO:0007669"/>
    <property type="project" value="TreeGrafter"/>
</dbReference>
<dbReference type="CDD" id="cd02961">
    <property type="entry name" value="PDI_a_family"/>
    <property type="match status" value="1"/>
</dbReference>
<dbReference type="InterPro" id="IPR013766">
    <property type="entry name" value="Thioredoxin_domain"/>
</dbReference>
<dbReference type="PANTHER" id="PTHR18929">
    <property type="entry name" value="PROTEIN DISULFIDE ISOMERASE"/>
    <property type="match status" value="1"/>
</dbReference>
<evidence type="ECO:0000259" key="2">
    <source>
        <dbReference type="PROSITE" id="PS51352"/>
    </source>
</evidence>
<dbReference type="Proteomes" id="UP001064489">
    <property type="component" value="Chromosome 12"/>
</dbReference>
<reference evidence="3" key="1">
    <citation type="journal article" date="2022" name="Plant J.">
        <title>Strategies of tolerance reflected in two North American maple genomes.</title>
        <authorList>
            <person name="McEvoy S.L."/>
            <person name="Sezen U.U."/>
            <person name="Trouern-Trend A."/>
            <person name="McMahon S.M."/>
            <person name="Schaberg P.G."/>
            <person name="Yang J."/>
            <person name="Wegrzyn J.L."/>
            <person name="Swenson N.G."/>
        </authorList>
    </citation>
    <scope>NUCLEOTIDE SEQUENCE</scope>
    <source>
        <strain evidence="3">91603</strain>
    </source>
</reference>
<dbReference type="PANTHER" id="PTHR18929:SF214">
    <property type="entry name" value="THIOREDOXIN DOMAIN-CONTAINING PROTEIN"/>
    <property type="match status" value="1"/>
</dbReference>
<dbReference type="EMBL" id="JAJSOW010000107">
    <property type="protein sequence ID" value="KAI9156801.1"/>
    <property type="molecule type" value="Genomic_DNA"/>
</dbReference>
<dbReference type="GO" id="GO:0005783">
    <property type="term" value="C:endoplasmic reticulum"/>
    <property type="evidence" value="ECO:0007669"/>
    <property type="project" value="TreeGrafter"/>
</dbReference>
<comment type="similarity">
    <text evidence="1">Belongs to the protein disulfide isomerase family.</text>
</comment>
<dbReference type="AlphaFoldDB" id="A0AAD5IA76"/>
<dbReference type="InterPro" id="IPR036249">
    <property type="entry name" value="Thioredoxin-like_sf"/>
</dbReference>
<gene>
    <name evidence="3" type="ORF">LWI28_012461</name>
</gene>
<name>A0AAD5IA76_ACENE</name>
<dbReference type="CDD" id="cd02982">
    <property type="entry name" value="PDI_b'_family"/>
    <property type="match status" value="1"/>
</dbReference>
<reference evidence="3" key="2">
    <citation type="submission" date="2023-02" db="EMBL/GenBank/DDBJ databases">
        <authorList>
            <person name="Swenson N.G."/>
            <person name="Wegrzyn J.L."/>
            <person name="Mcevoy S.L."/>
        </authorList>
    </citation>
    <scope>NUCLEOTIDE SEQUENCE</scope>
    <source>
        <strain evidence="3">91603</strain>
        <tissue evidence="3">Leaf</tissue>
    </source>
</reference>
<dbReference type="GO" id="GO:0006457">
    <property type="term" value="P:protein folding"/>
    <property type="evidence" value="ECO:0007669"/>
    <property type="project" value="TreeGrafter"/>
</dbReference>
<dbReference type="Pfam" id="PF00085">
    <property type="entry name" value="Thioredoxin"/>
    <property type="match status" value="1"/>
</dbReference>
<dbReference type="Gene3D" id="3.40.30.10">
    <property type="entry name" value="Glutaredoxin"/>
    <property type="match status" value="3"/>
</dbReference>
<dbReference type="PROSITE" id="PS51352">
    <property type="entry name" value="THIOREDOXIN_2"/>
    <property type="match status" value="1"/>
</dbReference>
<dbReference type="CDD" id="cd02981">
    <property type="entry name" value="PDI_b_family"/>
    <property type="match status" value="1"/>
</dbReference>